<name>A0A562TVB0_9SPHI</name>
<dbReference type="AlphaFoldDB" id="A0A562TVB0"/>
<dbReference type="Proteomes" id="UP000317010">
    <property type="component" value="Unassembled WGS sequence"/>
</dbReference>
<keyword evidence="4" id="KW-1185">Reference proteome</keyword>
<dbReference type="InterPro" id="IPR029058">
    <property type="entry name" value="AB_hydrolase_fold"/>
</dbReference>
<dbReference type="InterPro" id="IPR000073">
    <property type="entry name" value="AB_hydrolase_1"/>
</dbReference>
<dbReference type="EMBL" id="VLLI01000010">
    <property type="protein sequence ID" value="TWI97551.1"/>
    <property type="molecule type" value="Genomic_DNA"/>
</dbReference>
<dbReference type="SUPFAM" id="SSF53474">
    <property type="entry name" value="alpha/beta-Hydrolases"/>
    <property type="match status" value="1"/>
</dbReference>
<evidence type="ECO:0000256" key="1">
    <source>
        <dbReference type="SAM" id="SignalP"/>
    </source>
</evidence>
<feature type="chain" id="PRO_5022074103" evidence="1">
    <location>
        <begin position="24"/>
        <end position="284"/>
    </location>
</feature>
<dbReference type="PANTHER" id="PTHR43194:SF2">
    <property type="entry name" value="PEROXISOMAL MEMBRANE PROTEIN LPX1"/>
    <property type="match status" value="1"/>
</dbReference>
<evidence type="ECO:0000259" key="2">
    <source>
        <dbReference type="Pfam" id="PF12697"/>
    </source>
</evidence>
<comment type="caution">
    <text evidence="3">The sequence shown here is derived from an EMBL/GenBank/DDBJ whole genome shotgun (WGS) entry which is preliminary data.</text>
</comment>
<proteinExistence type="predicted"/>
<protein>
    <submittedName>
        <fullName evidence="3">Alpha-beta hydrolase superfamily lysophospholipase</fullName>
    </submittedName>
</protein>
<feature type="signal peptide" evidence="1">
    <location>
        <begin position="1"/>
        <end position="23"/>
    </location>
</feature>
<dbReference type="InterPro" id="IPR050228">
    <property type="entry name" value="Carboxylesterase_BioH"/>
</dbReference>
<accession>A0A562TVB0</accession>
<dbReference type="GO" id="GO:0016787">
    <property type="term" value="F:hydrolase activity"/>
    <property type="evidence" value="ECO:0007669"/>
    <property type="project" value="UniProtKB-KW"/>
</dbReference>
<evidence type="ECO:0000313" key="4">
    <source>
        <dbReference type="Proteomes" id="UP000317010"/>
    </source>
</evidence>
<sequence>MKLKLLFLSLSLFFMSHRVFSQAQEPDTKMIKSKTIVFIHGLFVNPESWEAWKAYFEAKGYKCYTPANPYHEGNPADLRKNIDPRLAKVNFEDVVNNIAKLIDSLPEKPILIGHSMAGLVVQKLISMNKGAAGVCIDGAAPVGIITLKWSFWNANLPAINPLKGHSVFIPTQKWFYYAFCNTMTRAESDKVFDEIAVPESRSIPRGTLKSFAKIDLKKPHNPLLIIAGEKDHIVPPSLNLKNFKAYKDTSSVITFKEFKGRSHYIVGEPNWQEVAGYVYNWLNK</sequence>
<dbReference type="Pfam" id="PF12697">
    <property type="entry name" value="Abhydrolase_6"/>
    <property type="match status" value="1"/>
</dbReference>
<keyword evidence="1" id="KW-0732">Signal</keyword>
<dbReference type="PANTHER" id="PTHR43194">
    <property type="entry name" value="HYDROLASE ALPHA/BETA FOLD FAMILY"/>
    <property type="match status" value="1"/>
</dbReference>
<feature type="domain" description="AB hydrolase-1" evidence="2">
    <location>
        <begin position="36"/>
        <end position="268"/>
    </location>
</feature>
<evidence type="ECO:0000313" key="3">
    <source>
        <dbReference type="EMBL" id="TWI97551.1"/>
    </source>
</evidence>
<organism evidence="3 4">
    <name type="scientific">Mucilaginibacter frigoritolerans</name>
    <dbReference type="NCBI Taxonomy" id="652788"/>
    <lineage>
        <taxon>Bacteria</taxon>
        <taxon>Pseudomonadati</taxon>
        <taxon>Bacteroidota</taxon>
        <taxon>Sphingobacteriia</taxon>
        <taxon>Sphingobacteriales</taxon>
        <taxon>Sphingobacteriaceae</taxon>
        <taxon>Mucilaginibacter</taxon>
    </lineage>
</organism>
<gene>
    <name evidence="3" type="ORF">JN11_03371</name>
</gene>
<keyword evidence="3" id="KW-0378">Hydrolase</keyword>
<dbReference type="Gene3D" id="3.40.50.1820">
    <property type="entry name" value="alpha/beta hydrolase"/>
    <property type="match status" value="1"/>
</dbReference>
<reference evidence="3 4" key="1">
    <citation type="submission" date="2019-07" db="EMBL/GenBank/DDBJ databases">
        <title>Genomic Encyclopedia of Archaeal and Bacterial Type Strains, Phase II (KMG-II): from individual species to whole genera.</title>
        <authorList>
            <person name="Goeker M."/>
        </authorList>
    </citation>
    <scope>NUCLEOTIDE SEQUENCE [LARGE SCALE GENOMIC DNA]</scope>
    <source>
        <strain evidence="3 4">ATCC BAA-1854</strain>
    </source>
</reference>
<dbReference type="RefSeq" id="WP_211360806.1">
    <property type="nucleotide sequence ID" value="NZ_VLLI01000010.1"/>
</dbReference>